<dbReference type="EMBL" id="AOII01000091">
    <property type="protein sequence ID" value="ELY74003.1"/>
    <property type="molecule type" value="Genomic_DNA"/>
</dbReference>
<accession>L9YMA1</accession>
<gene>
    <name evidence="1" type="ORF">C487_16329</name>
</gene>
<dbReference type="Proteomes" id="UP000011618">
    <property type="component" value="Unassembled WGS sequence"/>
</dbReference>
<dbReference type="AlphaFoldDB" id="L9YMA1"/>
<comment type="caution">
    <text evidence="1">The sequence shown here is derived from an EMBL/GenBank/DDBJ whole genome shotgun (WGS) entry which is preliminary data.</text>
</comment>
<evidence type="ECO:0000313" key="2">
    <source>
        <dbReference type="Proteomes" id="UP000011618"/>
    </source>
</evidence>
<protein>
    <submittedName>
        <fullName evidence="1">Uncharacterized protein</fullName>
    </submittedName>
</protein>
<reference evidence="1 2" key="1">
    <citation type="journal article" date="2014" name="PLoS Genet.">
        <title>Phylogenetically driven sequencing of extremely halophilic archaea reveals strategies for static and dynamic osmo-response.</title>
        <authorList>
            <person name="Becker E.A."/>
            <person name="Seitzer P.M."/>
            <person name="Tritt A."/>
            <person name="Larsen D."/>
            <person name="Krusor M."/>
            <person name="Yao A.I."/>
            <person name="Wu D."/>
            <person name="Madern D."/>
            <person name="Eisen J.A."/>
            <person name="Darling A.E."/>
            <person name="Facciotti M.T."/>
        </authorList>
    </citation>
    <scope>NUCLEOTIDE SEQUENCE [LARGE SCALE GENOMIC DNA]</scope>
    <source>
        <strain evidence="1 2">DSM 3751</strain>
    </source>
</reference>
<sequence>MCTADASEISDGVDATMGVRIEVEVVVHHRPIVDHTRQWVGEIRKCSDPARAALTSRSLSRERFDR</sequence>
<evidence type="ECO:0000313" key="1">
    <source>
        <dbReference type="EMBL" id="ELY74003.1"/>
    </source>
</evidence>
<organism evidence="1 2">
    <name type="scientific">Natrinema pallidum DSM 3751</name>
    <dbReference type="NCBI Taxonomy" id="1227495"/>
    <lineage>
        <taxon>Archaea</taxon>
        <taxon>Methanobacteriati</taxon>
        <taxon>Methanobacteriota</taxon>
        <taxon>Stenosarchaea group</taxon>
        <taxon>Halobacteria</taxon>
        <taxon>Halobacteriales</taxon>
        <taxon>Natrialbaceae</taxon>
        <taxon>Natrinema</taxon>
    </lineage>
</organism>
<dbReference type="PATRIC" id="fig|1227495.3.peg.3271"/>
<proteinExistence type="predicted"/>
<name>L9YMA1_9EURY</name>